<protein>
    <recommendedName>
        <fullName evidence="2">Alpha-carbonic anhydrase domain-containing protein</fullName>
    </recommendedName>
</protein>
<feature type="domain" description="Alpha-carbonic anhydrase" evidence="2">
    <location>
        <begin position="1"/>
        <end position="38"/>
    </location>
</feature>
<dbReference type="AlphaFoldDB" id="A0AAD8A7H0"/>
<feature type="region of interest" description="Disordered" evidence="1">
    <location>
        <begin position="1"/>
        <end position="32"/>
    </location>
</feature>
<dbReference type="InterPro" id="IPR001148">
    <property type="entry name" value="CA_dom"/>
</dbReference>
<dbReference type="SUPFAM" id="SSF51069">
    <property type="entry name" value="Carbonic anhydrase"/>
    <property type="match status" value="1"/>
</dbReference>
<evidence type="ECO:0000259" key="2">
    <source>
        <dbReference type="PROSITE" id="PS51144"/>
    </source>
</evidence>
<proteinExistence type="predicted"/>
<dbReference type="PROSITE" id="PS51144">
    <property type="entry name" value="ALPHA_CA_2"/>
    <property type="match status" value="1"/>
</dbReference>
<evidence type="ECO:0000313" key="3">
    <source>
        <dbReference type="EMBL" id="KAJ9592793.1"/>
    </source>
</evidence>
<reference evidence="3" key="2">
    <citation type="submission" date="2023-05" db="EMBL/GenBank/DDBJ databases">
        <authorList>
            <person name="Fouks B."/>
        </authorList>
    </citation>
    <scope>NUCLEOTIDE SEQUENCE</scope>
    <source>
        <strain evidence="3">Stay&amp;Tobe</strain>
        <tissue evidence="3">Testes</tissue>
    </source>
</reference>
<dbReference type="Gene3D" id="3.10.200.10">
    <property type="entry name" value="Alpha carbonic anhydrase"/>
    <property type="match status" value="1"/>
</dbReference>
<keyword evidence="4" id="KW-1185">Reference proteome</keyword>
<dbReference type="Pfam" id="PF00194">
    <property type="entry name" value="Carb_anhydrase"/>
    <property type="match status" value="1"/>
</dbReference>
<dbReference type="Proteomes" id="UP001233999">
    <property type="component" value="Unassembled WGS sequence"/>
</dbReference>
<feature type="non-terminal residue" evidence="3">
    <location>
        <position position="64"/>
    </location>
</feature>
<sequence length="64" mass="7399">LHALRKLMQGDSKNAKAPLGNNFRPPQPLHHRPVRTNIDFKVKQDQLKICIDVLKESRFSISHD</sequence>
<comment type="caution">
    <text evidence="3">The sequence shown here is derived from an EMBL/GenBank/DDBJ whole genome shotgun (WGS) entry which is preliminary data.</text>
</comment>
<organism evidence="3 4">
    <name type="scientific">Diploptera punctata</name>
    <name type="common">Pacific beetle cockroach</name>
    <dbReference type="NCBI Taxonomy" id="6984"/>
    <lineage>
        <taxon>Eukaryota</taxon>
        <taxon>Metazoa</taxon>
        <taxon>Ecdysozoa</taxon>
        <taxon>Arthropoda</taxon>
        <taxon>Hexapoda</taxon>
        <taxon>Insecta</taxon>
        <taxon>Pterygota</taxon>
        <taxon>Neoptera</taxon>
        <taxon>Polyneoptera</taxon>
        <taxon>Dictyoptera</taxon>
        <taxon>Blattodea</taxon>
        <taxon>Blaberoidea</taxon>
        <taxon>Blaberidae</taxon>
        <taxon>Diplopterinae</taxon>
        <taxon>Diploptera</taxon>
    </lineage>
</organism>
<name>A0AAD8A7H0_DIPPU</name>
<gene>
    <name evidence="3" type="ORF">L9F63_015532</name>
</gene>
<evidence type="ECO:0000256" key="1">
    <source>
        <dbReference type="SAM" id="MobiDB-lite"/>
    </source>
</evidence>
<evidence type="ECO:0000313" key="4">
    <source>
        <dbReference type="Proteomes" id="UP001233999"/>
    </source>
</evidence>
<dbReference type="InterPro" id="IPR036398">
    <property type="entry name" value="CA_dom_sf"/>
</dbReference>
<reference evidence="3" key="1">
    <citation type="journal article" date="2023" name="IScience">
        <title>Live-bearing cockroach genome reveals convergent evolutionary mechanisms linked to viviparity in insects and beyond.</title>
        <authorList>
            <person name="Fouks B."/>
            <person name="Harrison M.C."/>
            <person name="Mikhailova A.A."/>
            <person name="Marchal E."/>
            <person name="English S."/>
            <person name="Carruthers M."/>
            <person name="Jennings E.C."/>
            <person name="Chiamaka E.L."/>
            <person name="Frigard R.A."/>
            <person name="Pippel M."/>
            <person name="Attardo G.M."/>
            <person name="Benoit J.B."/>
            <person name="Bornberg-Bauer E."/>
            <person name="Tobe S.S."/>
        </authorList>
    </citation>
    <scope>NUCLEOTIDE SEQUENCE</scope>
    <source>
        <strain evidence="3">Stay&amp;Tobe</strain>
    </source>
</reference>
<accession>A0AAD8A7H0</accession>
<dbReference type="EMBL" id="JASPKZ010003805">
    <property type="protein sequence ID" value="KAJ9592793.1"/>
    <property type="molecule type" value="Genomic_DNA"/>
</dbReference>
<feature type="non-terminal residue" evidence="3">
    <location>
        <position position="1"/>
    </location>
</feature>